<dbReference type="InterPro" id="IPR004378">
    <property type="entry name" value="F420H2_quin_Rdtase"/>
</dbReference>
<dbReference type="NCBIfam" id="TIGR00026">
    <property type="entry name" value="hi_GC_TIGR00026"/>
    <property type="match status" value="1"/>
</dbReference>
<accession>A0A6G8PZQ0</accession>
<dbReference type="RefSeq" id="WP_166397376.1">
    <property type="nucleotide sequence ID" value="NZ_CP045121.1"/>
</dbReference>
<protein>
    <submittedName>
        <fullName evidence="3">Nitroreductase family deazaflavin-dependent oxidoreductase</fullName>
    </submittedName>
</protein>
<keyword evidence="4" id="KW-1185">Reference proteome</keyword>
<evidence type="ECO:0000256" key="1">
    <source>
        <dbReference type="ARBA" id="ARBA00008710"/>
    </source>
</evidence>
<dbReference type="GO" id="GO:0070967">
    <property type="term" value="F:coenzyme F420 binding"/>
    <property type="evidence" value="ECO:0007669"/>
    <property type="project" value="TreeGrafter"/>
</dbReference>
<evidence type="ECO:0000313" key="3">
    <source>
        <dbReference type="EMBL" id="QIN79703.1"/>
    </source>
</evidence>
<dbReference type="SUPFAM" id="SSF50475">
    <property type="entry name" value="FMN-binding split barrel"/>
    <property type="match status" value="1"/>
</dbReference>
<name>A0A6G8PZQ0_9ACTN</name>
<dbReference type="PANTHER" id="PTHR39428:SF3">
    <property type="entry name" value="DEAZAFLAVIN-DEPENDENT NITROREDUCTASE"/>
    <property type="match status" value="1"/>
</dbReference>
<dbReference type="Proteomes" id="UP000502706">
    <property type="component" value="Chromosome"/>
</dbReference>
<evidence type="ECO:0000313" key="4">
    <source>
        <dbReference type="Proteomes" id="UP000502706"/>
    </source>
</evidence>
<organism evidence="3 4">
    <name type="scientific">Rubrobacter marinus</name>
    <dbReference type="NCBI Taxonomy" id="2653852"/>
    <lineage>
        <taxon>Bacteria</taxon>
        <taxon>Bacillati</taxon>
        <taxon>Actinomycetota</taxon>
        <taxon>Rubrobacteria</taxon>
        <taxon>Rubrobacterales</taxon>
        <taxon>Rubrobacteraceae</taxon>
        <taxon>Rubrobacter</taxon>
    </lineage>
</organism>
<dbReference type="PANTHER" id="PTHR39428">
    <property type="entry name" value="F420H(2)-DEPENDENT QUINONE REDUCTASE RV1261C"/>
    <property type="match status" value="1"/>
</dbReference>
<dbReference type="GO" id="GO:0005886">
    <property type="term" value="C:plasma membrane"/>
    <property type="evidence" value="ECO:0007669"/>
    <property type="project" value="TreeGrafter"/>
</dbReference>
<sequence length="160" mass="17407">MATQSRRGRAYGRPVARAQRAATSLHTSLYRATGGRLGGRLAGGPVLLLTTKGRKSGRERTVPLLYLPDGEDLVLVASNGGTAAHPMWLLNLRAQPAATVEVGEKSLRVRAREASPGEKERLWPRLVEMYGGYESYQQKTDRPIPVVILHPANDERPSGA</sequence>
<dbReference type="KEGG" id="rmar:GBA65_15505"/>
<dbReference type="EMBL" id="CP045121">
    <property type="protein sequence ID" value="QIN79703.1"/>
    <property type="molecule type" value="Genomic_DNA"/>
</dbReference>
<dbReference type="AlphaFoldDB" id="A0A6G8PZQ0"/>
<comment type="catalytic activity">
    <reaction evidence="2">
        <text>oxidized coenzyme F420-(gamma-L-Glu)(n) + a quinol + H(+) = reduced coenzyme F420-(gamma-L-Glu)(n) + a quinone</text>
        <dbReference type="Rhea" id="RHEA:39663"/>
        <dbReference type="Rhea" id="RHEA-COMP:12939"/>
        <dbReference type="Rhea" id="RHEA-COMP:14378"/>
        <dbReference type="ChEBI" id="CHEBI:15378"/>
        <dbReference type="ChEBI" id="CHEBI:24646"/>
        <dbReference type="ChEBI" id="CHEBI:132124"/>
        <dbReference type="ChEBI" id="CHEBI:133980"/>
        <dbReference type="ChEBI" id="CHEBI:139511"/>
    </reaction>
</comment>
<dbReference type="GO" id="GO:0016491">
    <property type="term" value="F:oxidoreductase activity"/>
    <property type="evidence" value="ECO:0007669"/>
    <property type="project" value="InterPro"/>
</dbReference>
<comment type="similarity">
    <text evidence="1">Belongs to the F420H(2)-dependent quinone reductase family.</text>
</comment>
<proteinExistence type="inferred from homology"/>
<dbReference type="InterPro" id="IPR012349">
    <property type="entry name" value="Split_barrel_FMN-bd"/>
</dbReference>
<gene>
    <name evidence="3" type="ORF">GBA65_15505</name>
</gene>
<reference evidence="3 4" key="1">
    <citation type="submission" date="2019-10" db="EMBL/GenBank/DDBJ databases">
        <title>Rubrobacter sp nov SCSIO 52915 isolated from a deep-sea sediment in the South China Sea.</title>
        <authorList>
            <person name="Chen R.W."/>
        </authorList>
    </citation>
    <scope>NUCLEOTIDE SEQUENCE [LARGE SCALE GENOMIC DNA]</scope>
    <source>
        <strain evidence="3 4">SCSIO 52915</strain>
    </source>
</reference>
<dbReference type="Gene3D" id="2.30.110.10">
    <property type="entry name" value="Electron Transport, Fmn-binding Protein, Chain A"/>
    <property type="match status" value="1"/>
</dbReference>
<evidence type="ECO:0000256" key="2">
    <source>
        <dbReference type="ARBA" id="ARBA00049106"/>
    </source>
</evidence>
<dbReference type="Pfam" id="PF04075">
    <property type="entry name" value="F420H2_quin_red"/>
    <property type="match status" value="1"/>
</dbReference>